<reference evidence="5 6" key="1">
    <citation type="journal article" date="2020" name="ISME J.">
        <title>Comparative genomics reveals insights into cyanobacterial evolution and habitat adaptation.</title>
        <authorList>
            <person name="Chen M.Y."/>
            <person name="Teng W.K."/>
            <person name="Zhao L."/>
            <person name="Hu C.X."/>
            <person name="Zhou Y.K."/>
            <person name="Han B.P."/>
            <person name="Song L.R."/>
            <person name="Shu W.S."/>
        </authorList>
    </citation>
    <scope>NUCLEOTIDE SEQUENCE [LARGE SCALE GENOMIC DNA]</scope>
    <source>
        <strain evidence="5 6">FACHB-3921</strain>
    </source>
</reference>
<accession>A0ABR8B7E4</accession>
<dbReference type="SUPFAM" id="SSF52402">
    <property type="entry name" value="Adenine nucleotide alpha hydrolases-like"/>
    <property type="match status" value="1"/>
</dbReference>
<protein>
    <submittedName>
        <fullName evidence="5">Sensor histidine kinase KdpD</fullName>
    </submittedName>
</protein>
<keyword evidence="1" id="KW-0808">Transferase</keyword>
<dbReference type="InterPro" id="IPR003852">
    <property type="entry name" value="Sig_transdc_His_kinase_KdpD_N"/>
</dbReference>
<dbReference type="GO" id="GO:0016301">
    <property type="term" value="F:kinase activity"/>
    <property type="evidence" value="ECO:0007669"/>
    <property type="project" value="UniProtKB-KW"/>
</dbReference>
<evidence type="ECO:0000256" key="1">
    <source>
        <dbReference type="ARBA" id="ARBA00022679"/>
    </source>
</evidence>
<evidence type="ECO:0000313" key="6">
    <source>
        <dbReference type="Proteomes" id="UP000621307"/>
    </source>
</evidence>
<dbReference type="PANTHER" id="PTHR45569">
    <property type="entry name" value="SENSOR PROTEIN KDPD"/>
    <property type="match status" value="1"/>
</dbReference>
<organism evidence="5 6">
    <name type="scientific">Nostoc parmelioides FACHB-3921</name>
    <dbReference type="NCBI Taxonomy" id="2692909"/>
    <lineage>
        <taxon>Bacteria</taxon>
        <taxon>Bacillati</taxon>
        <taxon>Cyanobacteriota</taxon>
        <taxon>Cyanophyceae</taxon>
        <taxon>Nostocales</taxon>
        <taxon>Nostocaceae</taxon>
        <taxon>Nostoc</taxon>
    </lineage>
</organism>
<evidence type="ECO:0000313" key="5">
    <source>
        <dbReference type="EMBL" id="MBD2250047.1"/>
    </source>
</evidence>
<dbReference type="Pfam" id="PF02702">
    <property type="entry name" value="KdpD"/>
    <property type="match status" value="1"/>
</dbReference>
<proteinExistence type="predicted"/>
<dbReference type="PANTHER" id="PTHR45569:SF1">
    <property type="entry name" value="SENSOR PROTEIN KDPD"/>
    <property type="match status" value="1"/>
</dbReference>
<dbReference type="EMBL" id="JACJQL010000001">
    <property type="protein sequence ID" value="MBD2250047.1"/>
    <property type="molecule type" value="Genomic_DNA"/>
</dbReference>
<dbReference type="InterPro" id="IPR052023">
    <property type="entry name" value="Histidine_kinase_KdpD"/>
</dbReference>
<evidence type="ECO:0000256" key="2">
    <source>
        <dbReference type="ARBA" id="ARBA00022777"/>
    </source>
</evidence>
<evidence type="ECO:0000259" key="4">
    <source>
        <dbReference type="Pfam" id="PF02702"/>
    </source>
</evidence>
<keyword evidence="2 5" id="KW-0418">Kinase</keyword>
<feature type="domain" description="Signal transduction histidine kinase osmosensitive K+ channel sensor N-terminal" evidence="4">
    <location>
        <begin position="20"/>
        <end position="227"/>
    </location>
</feature>
<dbReference type="CDD" id="cd01987">
    <property type="entry name" value="USP_KdpD-like"/>
    <property type="match status" value="1"/>
</dbReference>
<evidence type="ECO:0000256" key="3">
    <source>
        <dbReference type="ARBA" id="ARBA00023012"/>
    </source>
</evidence>
<dbReference type="InterPro" id="IPR027417">
    <property type="entry name" value="P-loop_NTPase"/>
</dbReference>
<gene>
    <name evidence="5" type="ORF">H6G14_01825</name>
</gene>
<dbReference type="Gene3D" id="3.40.50.620">
    <property type="entry name" value="HUPs"/>
    <property type="match status" value="1"/>
</dbReference>
<sequence>MSNPFPISANSTYTRPSHCGKHKILLGMAPGVGKTYKMLDEAHRLKHQGKDVVIGYLETHGRIDIAAKAIGLEVIPRKIVQQGELILTQMDTDAILARQPQLVLIDELAHTSIPRSGRDRHYQDVEAILKAGIDVYSTVNIQHLEKFSHLVTQMTGIVVQDSIPDYLLEVANEVVVVDVTPETLEERLLNGKIYPLDKIERSQQNLFQHHNLVLLRELALREVADKIEQKGIKEAGYASLAQACCVHERILVCVSPQPHSLQLIHKGAKIASCMKAPLYVLFVSDPQRFLTKEEEFHIQSCKNLCQKLNGEFLQESSHNVAEKIAQVADFHRITQIVLGQSCHNRWQKIFRGSLISQLMRIFAHRLPNAAIHNSNSKQAICDRTSFSQIDFHLISFK</sequence>
<dbReference type="InterPro" id="IPR014729">
    <property type="entry name" value="Rossmann-like_a/b/a_fold"/>
</dbReference>
<keyword evidence="3" id="KW-0902">Two-component regulatory system</keyword>
<dbReference type="Gene3D" id="3.40.50.300">
    <property type="entry name" value="P-loop containing nucleotide triphosphate hydrolases"/>
    <property type="match status" value="1"/>
</dbReference>
<comment type="caution">
    <text evidence="5">The sequence shown here is derived from an EMBL/GenBank/DDBJ whole genome shotgun (WGS) entry which is preliminary data.</text>
</comment>
<name>A0ABR8B7E4_9NOSO</name>
<keyword evidence="6" id="KW-1185">Reference proteome</keyword>
<dbReference type="Proteomes" id="UP000621307">
    <property type="component" value="Unassembled WGS sequence"/>
</dbReference>
<dbReference type="RefSeq" id="WP_190565437.1">
    <property type="nucleotide sequence ID" value="NZ_JACJQL010000001.1"/>
</dbReference>